<dbReference type="RefSeq" id="WP_229777233.1">
    <property type="nucleotide sequence ID" value="NZ_BMPH01000002.1"/>
</dbReference>
<keyword evidence="3" id="KW-1185">Reference proteome</keyword>
<name>A0ABS4XM85_GLUPR</name>
<protein>
    <recommendedName>
        <fullName evidence="1">Helicase-associated domain-containing protein</fullName>
    </recommendedName>
</protein>
<dbReference type="Gene3D" id="6.10.140.530">
    <property type="match status" value="1"/>
</dbReference>
<evidence type="ECO:0000313" key="3">
    <source>
        <dbReference type="Proteomes" id="UP001195422"/>
    </source>
</evidence>
<dbReference type="Pfam" id="PF03457">
    <property type="entry name" value="HA"/>
    <property type="match status" value="1"/>
</dbReference>
<organism evidence="2 3">
    <name type="scientific">Glutamicibacter protophormiae</name>
    <name type="common">Brevibacterium protophormiae</name>
    <dbReference type="NCBI Taxonomy" id="37930"/>
    <lineage>
        <taxon>Bacteria</taxon>
        <taxon>Bacillati</taxon>
        <taxon>Actinomycetota</taxon>
        <taxon>Actinomycetes</taxon>
        <taxon>Micrococcales</taxon>
        <taxon>Micrococcaceae</taxon>
        <taxon>Glutamicibacter</taxon>
    </lineage>
</organism>
<sequence length="94" mass="11007">MSKSKVALLGDVADWTTDLHRQELDERWNAKLIALKDFVSEFGAMPRYKTFASEREHSLGVWLHNQHQRRTELKLQDWRLEALNAAIPGWTSKM</sequence>
<accession>A0ABS4XM85</accession>
<evidence type="ECO:0000313" key="2">
    <source>
        <dbReference type="EMBL" id="MBP2397621.1"/>
    </source>
</evidence>
<gene>
    <name evidence="2" type="ORF">JOF39_000702</name>
</gene>
<comment type="caution">
    <text evidence="2">The sequence shown here is derived from an EMBL/GenBank/DDBJ whole genome shotgun (WGS) entry which is preliminary data.</text>
</comment>
<dbReference type="Proteomes" id="UP001195422">
    <property type="component" value="Unassembled WGS sequence"/>
</dbReference>
<feature type="domain" description="Helicase-associated" evidence="1">
    <location>
        <begin position="25"/>
        <end position="85"/>
    </location>
</feature>
<dbReference type="EMBL" id="JAGIOJ010000001">
    <property type="protein sequence ID" value="MBP2397621.1"/>
    <property type="molecule type" value="Genomic_DNA"/>
</dbReference>
<dbReference type="InterPro" id="IPR005114">
    <property type="entry name" value="Helicase_assoc"/>
</dbReference>
<proteinExistence type="predicted"/>
<reference evidence="2 3" key="1">
    <citation type="submission" date="2021-03" db="EMBL/GenBank/DDBJ databases">
        <title>Sequencing the genomes of 1000 actinobacteria strains.</title>
        <authorList>
            <person name="Klenk H.-P."/>
        </authorList>
    </citation>
    <scope>NUCLEOTIDE SEQUENCE [LARGE SCALE GENOMIC DNA]</scope>
    <source>
        <strain evidence="2 3">DSM 20168</strain>
    </source>
</reference>
<evidence type="ECO:0000259" key="1">
    <source>
        <dbReference type="Pfam" id="PF03457"/>
    </source>
</evidence>